<keyword evidence="1" id="KW-0645">Protease</keyword>
<proteinExistence type="predicted"/>
<dbReference type="GO" id="GO:0008237">
    <property type="term" value="F:metallopeptidase activity"/>
    <property type="evidence" value="ECO:0007669"/>
    <property type="project" value="UniProtKB-KW"/>
</dbReference>
<accession>A0AAD3NCY6</accession>
<dbReference type="EMBL" id="BRZM01000159">
    <property type="protein sequence ID" value="GLD68959.1"/>
    <property type="molecule type" value="Genomic_DNA"/>
</dbReference>
<name>A0AAD3NCY6_LATJO</name>
<evidence type="ECO:0000313" key="2">
    <source>
        <dbReference type="Proteomes" id="UP001279410"/>
    </source>
</evidence>
<keyword evidence="1" id="KW-0378">Hydrolase</keyword>
<reference evidence="1" key="1">
    <citation type="submission" date="2022-08" db="EMBL/GenBank/DDBJ databases">
        <title>Genome sequencing of akame (Lates japonicus).</title>
        <authorList>
            <person name="Hashiguchi Y."/>
            <person name="Takahashi H."/>
        </authorList>
    </citation>
    <scope>NUCLEOTIDE SEQUENCE</scope>
    <source>
        <strain evidence="1">Kochi</strain>
    </source>
</reference>
<keyword evidence="2" id="KW-1185">Reference proteome</keyword>
<dbReference type="AlphaFoldDB" id="A0AAD3NCY6"/>
<sequence>MIRTDSDEYFIEPLERDTQELEDQGRVHVVYRRSALLQAPSDISVDYQLQGNEGSVGHDQKQVCTWYNIA</sequence>
<protein>
    <submittedName>
        <fullName evidence="1">A disintegrin and metalloproteinase with thrombospondin motifs 3-like protein</fullName>
    </submittedName>
</protein>
<keyword evidence="1" id="KW-0482">Metalloprotease</keyword>
<organism evidence="1 2">
    <name type="scientific">Lates japonicus</name>
    <name type="common">Japanese lates</name>
    <dbReference type="NCBI Taxonomy" id="270547"/>
    <lineage>
        <taxon>Eukaryota</taxon>
        <taxon>Metazoa</taxon>
        <taxon>Chordata</taxon>
        <taxon>Craniata</taxon>
        <taxon>Vertebrata</taxon>
        <taxon>Euteleostomi</taxon>
        <taxon>Actinopterygii</taxon>
        <taxon>Neopterygii</taxon>
        <taxon>Teleostei</taxon>
        <taxon>Neoteleostei</taxon>
        <taxon>Acanthomorphata</taxon>
        <taxon>Carangaria</taxon>
        <taxon>Carangaria incertae sedis</taxon>
        <taxon>Centropomidae</taxon>
        <taxon>Lates</taxon>
    </lineage>
</organism>
<evidence type="ECO:0000313" key="1">
    <source>
        <dbReference type="EMBL" id="GLD68959.1"/>
    </source>
</evidence>
<comment type="caution">
    <text evidence="1">The sequence shown here is derived from an EMBL/GenBank/DDBJ whole genome shotgun (WGS) entry which is preliminary data.</text>
</comment>
<dbReference type="Proteomes" id="UP001279410">
    <property type="component" value="Unassembled WGS sequence"/>
</dbReference>
<gene>
    <name evidence="1" type="ORF">AKAME5_002027200</name>
</gene>